<comment type="similarity">
    <text evidence="2">Belongs to the outer membrane factor (OMF) (TC 1.B.17) family.</text>
</comment>
<dbReference type="EMBL" id="NOXV01000258">
    <property type="protein sequence ID" value="OYQ37221.1"/>
    <property type="molecule type" value="Genomic_DNA"/>
</dbReference>
<dbReference type="GO" id="GO:1990281">
    <property type="term" value="C:efflux pump complex"/>
    <property type="evidence" value="ECO:0007669"/>
    <property type="project" value="TreeGrafter"/>
</dbReference>
<keyword evidence="5" id="KW-0812">Transmembrane</keyword>
<dbReference type="GO" id="GO:0015288">
    <property type="term" value="F:porin activity"/>
    <property type="evidence" value="ECO:0007669"/>
    <property type="project" value="TreeGrafter"/>
</dbReference>
<evidence type="ECO:0000313" key="8">
    <source>
        <dbReference type="EMBL" id="OYQ37221.1"/>
    </source>
</evidence>
<dbReference type="PANTHER" id="PTHR30026:SF20">
    <property type="entry name" value="OUTER MEMBRANE PROTEIN TOLC"/>
    <property type="match status" value="1"/>
</dbReference>
<keyword evidence="6" id="KW-0472">Membrane</keyword>
<dbReference type="GO" id="GO:0015562">
    <property type="term" value="F:efflux transmembrane transporter activity"/>
    <property type="evidence" value="ECO:0007669"/>
    <property type="project" value="InterPro"/>
</dbReference>
<evidence type="ECO:0000256" key="5">
    <source>
        <dbReference type="ARBA" id="ARBA00022692"/>
    </source>
</evidence>
<dbReference type="GO" id="GO:0009279">
    <property type="term" value="C:cell outer membrane"/>
    <property type="evidence" value="ECO:0007669"/>
    <property type="project" value="UniProtKB-SubCell"/>
</dbReference>
<dbReference type="InterPro" id="IPR003423">
    <property type="entry name" value="OMP_efflux"/>
</dbReference>
<dbReference type="OrthoDB" id="9771205at2"/>
<comment type="subcellular location">
    <subcellularLocation>
        <location evidence="1">Cell outer membrane</location>
    </subcellularLocation>
</comment>
<keyword evidence="3" id="KW-0813">Transport</keyword>
<dbReference type="AlphaFoldDB" id="A0A255Z728"/>
<sequence>MKRIVFFTAMLYVTTLTAQDSIRPLLTLKRAVAIALENNYDIKLASNDLKIDEQNVSWANAGMLPNVSATFNQDNAIQNSTQTRSDGTVQELDNARNNNRNYGVNLGWTIFDGLRMFARYDQLQELEKLGQTELKLTVLTAVSDVMTTYFDLVQQQQMLKALDTAIVISRQRVTTAENRFTIGKAARLEVLNAQVDLNTDQTNYLRQKELYRNTKTYLNELMARDLATDFVVADSVVIDTKLQLADLMALAGQQNPQIQIALINKRVAELNLKQVKANRYPQIAVTTGYIFTESENSLGFARENSGRGFSYGLSASINIFNGFLQRRNERIAKLQIDNTDVQVKQQAQSVNSQLMAAYQTYLTNLELVGLEKRNEEIARQNLDITMEKYRIGTITTLEVRTAQLNYVNAIARNSTAQYNAKVSETTLRELAGNIAF</sequence>
<evidence type="ECO:0000313" key="9">
    <source>
        <dbReference type="Proteomes" id="UP000216605"/>
    </source>
</evidence>
<evidence type="ECO:0000256" key="2">
    <source>
        <dbReference type="ARBA" id="ARBA00007613"/>
    </source>
</evidence>
<keyword evidence="9" id="KW-1185">Reference proteome</keyword>
<reference evidence="8 9" key="1">
    <citation type="submission" date="2017-07" db="EMBL/GenBank/DDBJ databases">
        <title>Flavobacterium cyanobacteriorum sp. nov., isolated from cyanobacterial aggregates in a eutrophic lake.</title>
        <authorList>
            <person name="Cai H."/>
        </authorList>
    </citation>
    <scope>NUCLEOTIDE SEQUENCE [LARGE SCALE GENOMIC DNA]</scope>
    <source>
        <strain evidence="8 9">TH021</strain>
    </source>
</reference>
<name>A0A255Z728_9FLAO</name>
<dbReference type="RefSeq" id="WP_094414687.1">
    <property type="nucleotide sequence ID" value="NZ_NOXV01000258.1"/>
</dbReference>
<evidence type="ECO:0000256" key="7">
    <source>
        <dbReference type="ARBA" id="ARBA00023237"/>
    </source>
</evidence>
<evidence type="ECO:0000256" key="6">
    <source>
        <dbReference type="ARBA" id="ARBA00023136"/>
    </source>
</evidence>
<keyword evidence="4" id="KW-1134">Transmembrane beta strand</keyword>
<gene>
    <name evidence="8" type="ORF">CHU92_08775</name>
</gene>
<dbReference type="SUPFAM" id="SSF56954">
    <property type="entry name" value="Outer membrane efflux proteins (OEP)"/>
    <property type="match status" value="1"/>
</dbReference>
<dbReference type="PANTHER" id="PTHR30026">
    <property type="entry name" value="OUTER MEMBRANE PROTEIN TOLC"/>
    <property type="match status" value="1"/>
</dbReference>
<evidence type="ECO:0000256" key="4">
    <source>
        <dbReference type="ARBA" id="ARBA00022452"/>
    </source>
</evidence>
<evidence type="ECO:0000256" key="3">
    <source>
        <dbReference type="ARBA" id="ARBA00022448"/>
    </source>
</evidence>
<evidence type="ECO:0000256" key="1">
    <source>
        <dbReference type="ARBA" id="ARBA00004442"/>
    </source>
</evidence>
<dbReference type="Gene3D" id="1.20.1600.10">
    <property type="entry name" value="Outer membrane efflux proteins (OEP)"/>
    <property type="match status" value="1"/>
</dbReference>
<comment type="caution">
    <text evidence="8">The sequence shown here is derived from an EMBL/GenBank/DDBJ whole genome shotgun (WGS) entry which is preliminary data.</text>
</comment>
<organism evidence="8 9">
    <name type="scientific">Flavobacterium cyanobacteriorum</name>
    <dbReference type="NCBI Taxonomy" id="2022802"/>
    <lineage>
        <taxon>Bacteria</taxon>
        <taxon>Pseudomonadati</taxon>
        <taxon>Bacteroidota</taxon>
        <taxon>Flavobacteriia</taxon>
        <taxon>Flavobacteriales</taxon>
        <taxon>Flavobacteriaceae</taxon>
        <taxon>Flavobacterium</taxon>
    </lineage>
</organism>
<protein>
    <submittedName>
        <fullName evidence="8">Transporter</fullName>
    </submittedName>
</protein>
<dbReference type="Pfam" id="PF02321">
    <property type="entry name" value="OEP"/>
    <property type="match status" value="2"/>
</dbReference>
<proteinExistence type="inferred from homology"/>
<dbReference type="InterPro" id="IPR051906">
    <property type="entry name" value="TolC-like"/>
</dbReference>
<keyword evidence="7" id="KW-0998">Cell outer membrane</keyword>
<dbReference type="Proteomes" id="UP000216605">
    <property type="component" value="Unassembled WGS sequence"/>
</dbReference>
<accession>A0A255Z728</accession>